<gene>
    <name evidence="1" type="ORF">GCM10009118_32850</name>
</gene>
<dbReference type="RefSeq" id="WP_343790611.1">
    <property type="nucleotide sequence ID" value="NZ_BAAAFH010000022.1"/>
</dbReference>
<sequence length="302" mass="35659">MINLAHIINPVKTGENSDLFVAQPVTFESMIRARQFSKFTDQINLYTTQFEEDTAIIPTCFTQLSHLERSILAVNTELKGKKLPLIHDILEKAYLETDEQYIIYTNVDIALMPHFYDRVIQLIENGHDAIVINRRRIRPDYKGIENLPEMYGELGRSHPGFDCFVFKRDLFDKFQLGSICIGISFLEVTLLHNLSAFAKKPVFILDEHLTFHLGTDVLVPRKKNPYYHHNRKEYFEKIKPQLASKFELKKFPYGNLPWYERAIKWGLNPSLFTRTYLQLEGKNFFQRVKMLLDEIRWRILQR</sequence>
<dbReference type="EMBL" id="BAAAFH010000022">
    <property type="protein sequence ID" value="GAA0876875.1"/>
    <property type="molecule type" value="Genomic_DNA"/>
</dbReference>
<keyword evidence="2" id="KW-1185">Reference proteome</keyword>
<dbReference type="InterPro" id="IPR029044">
    <property type="entry name" value="Nucleotide-diphossugar_trans"/>
</dbReference>
<name>A0ABP3Y5Q4_9FLAO</name>
<reference evidence="2" key="1">
    <citation type="journal article" date="2019" name="Int. J. Syst. Evol. Microbiol.">
        <title>The Global Catalogue of Microorganisms (GCM) 10K type strain sequencing project: providing services to taxonomists for standard genome sequencing and annotation.</title>
        <authorList>
            <consortium name="The Broad Institute Genomics Platform"/>
            <consortium name="The Broad Institute Genome Sequencing Center for Infectious Disease"/>
            <person name="Wu L."/>
            <person name="Ma J."/>
        </authorList>
    </citation>
    <scope>NUCLEOTIDE SEQUENCE [LARGE SCALE GENOMIC DNA]</scope>
    <source>
        <strain evidence="2">JCM 16083</strain>
    </source>
</reference>
<accession>A0ABP3Y5Q4</accession>
<comment type="caution">
    <text evidence="1">The sequence shown here is derived from an EMBL/GenBank/DDBJ whole genome shotgun (WGS) entry which is preliminary data.</text>
</comment>
<dbReference type="SUPFAM" id="SSF53448">
    <property type="entry name" value="Nucleotide-diphospho-sugar transferases"/>
    <property type="match status" value="1"/>
</dbReference>
<protein>
    <recommendedName>
        <fullName evidence="3">Glycosyltransferase</fullName>
    </recommendedName>
</protein>
<evidence type="ECO:0000313" key="1">
    <source>
        <dbReference type="EMBL" id="GAA0876875.1"/>
    </source>
</evidence>
<organism evidence="1 2">
    <name type="scientific">Wandonia haliotis</name>
    <dbReference type="NCBI Taxonomy" id="574963"/>
    <lineage>
        <taxon>Bacteria</taxon>
        <taxon>Pseudomonadati</taxon>
        <taxon>Bacteroidota</taxon>
        <taxon>Flavobacteriia</taxon>
        <taxon>Flavobacteriales</taxon>
        <taxon>Crocinitomicaceae</taxon>
        <taxon>Wandonia</taxon>
    </lineage>
</organism>
<proteinExistence type="predicted"/>
<dbReference type="Proteomes" id="UP001501126">
    <property type="component" value="Unassembled WGS sequence"/>
</dbReference>
<evidence type="ECO:0000313" key="2">
    <source>
        <dbReference type="Proteomes" id="UP001501126"/>
    </source>
</evidence>
<evidence type="ECO:0008006" key="3">
    <source>
        <dbReference type="Google" id="ProtNLM"/>
    </source>
</evidence>